<evidence type="ECO:0008006" key="9">
    <source>
        <dbReference type="Google" id="ProtNLM"/>
    </source>
</evidence>
<evidence type="ECO:0000259" key="6">
    <source>
        <dbReference type="PROSITE" id="PS50181"/>
    </source>
</evidence>
<dbReference type="InterPro" id="IPR036047">
    <property type="entry name" value="F-box-like_dom_sf"/>
</dbReference>
<dbReference type="InterPro" id="IPR001293">
    <property type="entry name" value="Znf_TRAF"/>
</dbReference>
<dbReference type="AlphaFoldDB" id="A0AAV7JDC7"/>
<dbReference type="Pfam" id="PF15965">
    <property type="entry name" value="zf-TRAF_2"/>
    <property type="match status" value="1"/>
</dbReference>
<comment type="caution">
    <text evidence="7">The sequence shown here is derived from an EMBL/GenBank/DDBJ whole genome shotgun (WGS) entry which is preliminary data.</text>
</comment>
<evidence type="ECO:0000313" key="7">
    <source>
        <dbReference type="EMBL" id="KAI6646719.1"/>
    </source>
</evidence>
<feature type="domain" description="TRAF-type" evidence="5">
    <location>
        <begin position="47"/>
        <end position="94"/>
    </location>
</feature>
<evidence type="ECO:0000256" key="1">
    <source>
        <dbReference type="ARBA" id="ARBA00022723"/>
    </source>
</evidence>
<dbReference type="GO" id="GO:0061630">
    <property type="term" value="F:ubiquitin protein ligase activity"/>
    <property type="evidence" value="ECO:0007669"/>
    <property type="project" value="InterPro"/>
</dbReference>
<dbReference type="GO" id="GO:0008270">
    <property type="term" value="F:zinc ion binding"/>
    <property type="evidence" value="ECO:0007669"/>
    <property type="project" value="UniProtKB-KW"/>
</dbReference>
<dbReference type="PANTHER" id="PTHR15933:SF20">
    <property type="entry name" value="F-BOX DOMAIN-CONTAINING PROTEIN"/>
    <property type="match status" value="1"/>
</dbReference>
<feature type="domain" description="F-box" evidence="6">
    <location>
        <begin position="259"/>
        <end position="304"/>
    </location>
</feature>
<dbReference type="PROSITE" id="PS50145">
    <property type="entry name" value="ZF_TRAF"/>
    <property type="match status" value="1"/>
</dbReference>
<dbReference type="SUPFAM" id="SSF81383">
    <property type="entry name" value="F-box domain"/>
    <property type="match status" value="1"/>
</dbReference>
<dbReference type="Proteomes" id="UP001165289">
    <property type="component" value="Unassembled WGS sequence"/>
</dbReference>
<accession>A0AAV7JDC7</accession>
<evidence type="ECO:0000256" key="3">
    <source>
        <dbReference type="ARBA" id="ARBA00022833"/>
    </source>
</evidence>
<organism evidence="7 8">
    <name type="scientific">Oopsacas minuta</name>
    <dbReference type="NCBI Taxonomy" id="111878"/>
    <lineage>
        <taxon>Eukaryota</taxon>
        <taxon>Metazoa</taxon>
        <taxon>Porifera</taxon>
        <taxon>Hexactinellida</taxon>
        <taxon>Hexasterophora</taxon>
        <taxon>Lyssacinosida</taxon>
        <taxon>Leucopsacidae</taxon>
        <taxon>Oopsacas</taxon>
    </lineage>
</organism>
<dbReference type="InterPro" id="IPR031890">
    <property type="entry name" value="Fbxo30/Fbxo40"/>
</dbReference>
<keyword evidence="1 4" id="KW-0479">Metal-binding</keyword>
<dbReference type="InterPro" id="IPR001810">
    <property type="entry name" value="F-box_dom"/>
</dbReference>
<evidence type="ECO:0000256" key="2">
    <source>
        <dbReference type="ARBA" id="ARBA00022771"/>
    </source>
</evidence>
<evidence type="ECO:0000259" key="5">
    <source>
        <dbReference type="PROSITE" id="PS50145"/>
    </source>
</evidence>
<dbReference type="PROSITE" id="PS50181">
    <property type="entry name" value="FBOX"/>
    <property type="match status" value="1"/>
</dbReference>
<dbReference type="EMBL" id="JAKMXF010000354">
    <property type="protein sequence ID" value="KAI6646719.1"/>
    <property type="molecule type" value="Genomic_DNA"/>
</dbReference>
<keyword evidence="2 4" id="KW-0863">Zinc-finger</keyword>
<name>A0AAV7JDC7_9METZ</name>
<evidence type="ECO:0000256" key="4">
    <source>
        <dbReference type="PROSITE-ProRule" id="PRU00207"/>
    </source>
</evidence>
<reference evidence="7 8" key="1">
    <citation type="journal article" date="2023" name="BMC Biol.">
        <title>The compact genome of the sponge Oopsacas minuta (Hexactinellida) is lacking key metazoan core genes.</title>
        <authorList>
            <person name="Santini S."/>
            <person name="Schenkelaars Q."/>
            <person name="Jourda C."/>
            <person name="Duchesne M."/>
            <person name="Belahbib H."/>
            <person name="Rocher C."/>
            <person name="Selva M."/>
            <person name="Riesgo A."/>
            <person name="Vervoort M."/>
            <person name="Leys S.P."/>
            <person name="Kodjabachian L."/>
            <person name="Le Bivic A."/>
            <person name="Borchiellini C."/>
            <person name="Claverie J.M."/>
            <person name="Renard E."/>
        </authorList>
    </citation>
    <scope>NUCLEOTIDE SEQUENCE [LARGE SCALE GENOMIC DNA]</scope>
    <source>
        <strain evidence="7">SPO-2</strain>
    </source>
</reference>
<dbReference type="Pfam" id="PF15966">
    <property type="entry name" value="F-box_4"/>
    <property type="match status" value="1"/>
</dbReference>
<keyword evidence="3 4" id="KW-0862">Zinc</keyword>
<evidence type="ECO:0000313" key="8">
    <source>
        <dbReference type="Proteomes" id="UP001165289"/>
    </source>
</evidence>
<sequence length="382" mass="44382">MADLTEDTSYCSTHCSKCFTSHCNDNICPLVMCVCMQRTHECKLTEHKKHICRETEVSCLLSEIGCPLQMKRKDVLEHLSVCPANTIVCNMRRVRNYNVKNLLVKHLNPRESDQIHFSCYIHDIALMRRMKRSAKRIDQELRTNPHCREIEAMVESVEGCDCQSYQYRCPMYDVQTGDSETVISCGHIVRREEVMEHRLSHLCLTEQLNSVSCPMQGYGCTYKPQAIELLAERNLCSFNVAVCSLVIDWNHVTSYEVDYDAISYLPPNVMDNILDRLDSLSMRNLSCTSKRMRELCYEKLYRKGIVTFEWKSDGKGKWLMGRMIWSFSKASKFPSYRTNAKSTSDLSNHLDNCKYYAKERTNYDNLPDKLKMSCMFLADNKV</sequence>
<dbReference type="SMART" id="SM00256">
    <property type="entry name" value="FBOX"/>
    <property type="match status" value="1"/>
</dbReference>
<feature type="zinc finger region" description="TRAF-type" evidence="4">
    <location>
        <begin position="47"/>
        <end position="94"/>
    </location>
</feature>
<dbReference type="PANTHER" id="PTHR15933">
    <property type="entry name" value="PROTEIN CBG16327"/>
    <property type="match status" value="1"/>
</dbReference>
<gene>
    <name evidence="7" type="ORF">LOD99_12840</name>
</gene>
<proteinExistence type="predicted"/>
<keyword evidence="8" id="KW-1185">Reference proteome</keyword>
<protein>
    <recommendedName>
        <fullName evidence="9">F-box only protein 30</fullName>
    </recommendedName>
</protein>